<keyword evidence="2" id="KW-1133">Transmembrane helix</keyword>
<dbReference type="RefSeq" id="WP_191041588.1">
    <property type="nucleotide sequence ID" value="NZ_JACXAA010000010.1"/>
</dbReference>
<name>A0A927B609_9BACT</name>
<dbReference type="AlphaFoldDB" id="A0A927B609"/>
<proteinExistence type="predicted"/>
<feature type="region of interest" description="Disordered" evidence="1">
    <location>
        <begin position="241"/>
        <end position="260"/>
    </location>
</feature>
<accession>A0A927B609</accession>
<feature type="transmembrane region" description="Helical" evidence="2">
    <location>
        <begin position="194"/>
        <end position="217"/>
    </location>
</feature>
<protein>
    <submittedName>
        <fullName evidence="4">Uncharacterized protein</fullName>
    </submittedName>
</protein>
<feature type="region of interest" description="Disordered" evidence="1">
    <location>
        <begin position="154"/>
        <end position="188"/>
    </location>
</feature>
<evidence type="ECO:0000313" key="5">
    <source>
        <dbReference type="Proteomes" id="UP000653797"/>
    </source>
</evidence>
<feature type="compositionally biased region" description="Low complexity" evidence="1">
    <location>
        <begin position="154"/>
        <end position="170"/>
    </location>
</feature>
<keyword evidence="2" id="KW-0812">Transmembrane</keyword>
<keyword evidence="2" id="KW-0472">Membrane</keyword>
<comment type="caution">
    <text evidence="4">The sequence shown here is derived from an EMBL/GenBank/DDBJ whole genome shotgun (WGS) entry which is preliminary data.</text>
</comment>
<dbReference type="EMBL" id="JACXAA010000010">
    <property type="protein sequence ID" value="MBD2755968.1"/>
    <property type="molecule type" value="Genomic_DNA"/>
</dbReference>
<keyword evidence="5" id="KW-1185">Reference proteome</keyword>
<organism evidence="4 5">
    <name type="scientific">Spirosoma validum</name>
    <dbReference type="NCBI Taxonomy" id="2771355"/>
    <lineage>
        <taxon>Bacteria</taxon>
        <taxon>Pseudomonadati</taxon>
        <taxon>Bacteroidota</taxon>
        <taxon>Cytophagia</taxon>
        <taxon>Cytophagales</taxon>
        <taxon>Cytophagaceae</taxon>
        <taxon>Spirosoma</taxon>
    </lineage>
</organism>
<evidence type="ECO:0000313" key="4">
    <source>
        <dbReference type="EMBL" id="MBD2755968.1"/>
    </source>
</evidence>
<sequence>MQTNKSFRILIALLTSATFTFAQNDNQAAVDTLTKEVAKAVFANIAKNNQPKAQEIYTKLVECSADCDPQLIIKTVGSWDQVGAKMQELSELKNTQQFLSMSPSDANAAIRKQLKRFYTAHKAEKPYSVPLSPDVQTQILAKIDELLPPGDVVAPDSVASSSAPAATQPVSDEETNDNSALAPSGQRGTSDDKLFWMILAGFIAGLLGGAAAVYFLLYKETKAEADQLRFDNSKLSRSLDAAQRVKPANVPRQPQDTDQQKVKAYESLLAELGTDADPVEAIRQLKQQTPVQPPEPTPVTRSGQPTIESEATLEAALVEPLAPLPPLPPLEPLPQRNRSEVFYFPPPDPNGQFDMAQKTDTLSPESAYRFSVSADDPSIATFRFEADPGRVARFLTYRNYMIEPACESENSYTNSYTRIAMRKDGQALFENGAWRVKTKALIRYE</sequence>
<reference evidence="4" key="1">
    <citation type="submission" date="2020-09" db="EMBL/GenBank/DDBJ databases">
        <authorList>
            <person name="Kim M.K."/>
        </authorList>
    </citation>
    <scope>NUCLEOTIDE SEQUENCE</scope>
    <source>
        <strain evidence="4">BT704</strain>
    </source>
</reference>
<evidence type="ECO:0000256" key="1">
    <source>
        <dbReference type="SAM" id="MobiDB-lite"/>
    </source>
</evidence>
<evidence type="ECO:0000256" key="2">
    <source>
        <dbReference type="SAM" id="Phobius"/>
    </source>
</evidence>
<feature type="signal peptide" evidence="3">
    <location>
        <begin position="1"/>
        <end position="22"/>
    </location>
</feature>
<dbReference type="Proteomes" id="UP000653797">
    <property type="component" value="Unassembled WGS sequence"/>
</dbReference>
<gene>
    <name evidence="4" type="ORF">IC230_23930</name>
</gene>
<keyword evidence="3" id="KW-0732">Signal</keyword>
<feature type="chain" id="PRO_5037160797" evidence="3">
    <location>
        <begin position="23"/>
        <end position="445"/>
    </location>
</feature>
<evidence type="ECO:0000256" key="3">
    <source>
        <dbReference type="SAM" id="SignalP"/>
    </source>
</evidence>